<reference evidence="3" key="1">
    <citation type="submission" date="2025-08" db="UniProtKB">
        <authorList>
            <consortium name="RefSeq"/>
        </authorList>
    </citation>
    <scope>IDENTIFICATION</scope>
    <source>
        <tissue evidence="3">Whole sample</tissue>
    </source>
</reference>
<organism evidence="2 3">
    <name type="scientific">Crassostrea virginica</name>
    <name type="common">Eastern oyster</name>
    <dbReference type="NCBI Taxonomy" id="6565"/>
    <lineage>
        <taxon>Eukaryota</taxon>
        <taxon>Metazoa</taxon>
        <taxon>Spiralia</taxon>
        <taxon>Lophotrochozoa</taxon>
        <taxon>Mollusca</taxon>
        <taxon>Bivalvia</taxon>
        <taxon>Autobranchia</taxon>
        <taxon>Pteriomorphia</taxon>
        <taxon>Ostreida</taxon>
        <taxon>Ostreoidea</taxon>
        <taxon>Ostreidae</taxon>
        <taxon>Crassostrea</taxon>
    </lineage>
</organism>
<accession>A0A8B8DXY8</accession>
<name>A0A8B8DXY8_CRAVI</name>
<evidence type="ECO:0000313" key="3">
    <source>
        <dbReference type="RefSeq" id="XP_022332468.1"/>
    </source>
</evidence>
<evidence type="ECO:0000256" key="1">
    <source>
        <dbReference type="SAM" id="MobiDB-lite"/>
    </source>
</evidence>
<sequence length="417" mass="46771">MDGIHQSLWYGIRQDAILTKYIKVNDKKAIQMEIQRTNTESSQRNSAKRIEKKHLKEIENILKDVIIHHVENDNGKNKKTSTECKILTGEKIRLGYTFKKKPENQTLLLSDNSDEEELYVESRKICSEKILVFYFPLEEDTHPGSTTAMSQMVKALNDGNLSQSHAGTVSISCYFQKKDSASASTQKLKGGSSGKTSTRMTTEENSEESTNTEVQRTNVQQREKNVIKKIVQRSAPALDRRVKQRKMHNIKDTGVNHSEDSTESMNQRQCSRLDKLKTDECEKDATPELSSDVDSLSCQDEGSPCKILADSGFRDCAQRDPSFPVKSSSEERVVKSDTGRMIASPFDLCNSDSCSVAFSDNSSCAVDTVFFKENTYTISKSESTSTASANSSHKIPSAQNVLIMSILKAWIMRRTVN</sequence>
<dbReference type="GeneID" id="111130073"/>
<proteinExistence type="predicted"/>
<dbReference type="Proteomes" id="UP000694844">
    <property type="component" value="Chromosome 4"/>
</dbReference>
<dbReference type="RefSeq" id="XP_022332468.1">
    <property type="nucleotide sequence ID" value="XM_022476760.1"/>
</dbReference>
<protein>
    <submittedName>
        <fullName evidence="3">Uncharacterized protein LOC111130073 isoform X1</fullName>
    </submittedName>
</protein>
<dbReference type="KEGG" id="cvn:111130073"/>
<dbReference type="AlphaFoldDB" id="A0A8B8DXY8"/>
<gene>
    <name evidence="3" type="primary">LOC111130073</name>
</gene>
<feature type="region of interest" description="Disordered" evidence="1">
    <location>
        <begin position="184"/>
        <end position="218"/>
    </location>
</feature>
<evidence type="ECO:0000313" key="2">
    <source>
        <dbReference type="Proteomes" id="UP000694844"/>
    </source>
</evidence>
<keyword evidence="2" id="KW-1185">Reference proteome</keyword>
<dbReference type="OrthoDB" id="6382611at2759"/>